<accession>A0A6P1YQB4</accession>
<dbReference type="PANTHER" id="PTHR43123:SF1">
    <property type="entry name" value="POLYSACCHARIDE DEACETYLASE-RELATED"/>
    <property type="match status" value="1"/>
</dbReference>
<dbReference type="PANTHER" id="PTHR43123">
    <property type="entry name" value="POLYSACCHARIDE DEACETYLASE-RELATED"/>
    <property type="match status" value="1"/>
</dbReference>
<comment type="similarity">
    <text evidence="2">Belongs to the polysaccharide deacetylase family.</text>
</comment>
<dbReference type="Gene3D" id="3.20.20.370">
    <property type="entry name" value="Glycoside hydrolase/deacetylase"/>
    <property type="match status" value="1"/>
</dbReference>
<dbReference type="RefSeq" id="WP_163076709.1">
    <property type="nucleotide sequence ID" value="NZ_CP048630.1"/>
</dbReference>
<dbReference type="KEGG" id="apra:G3A50_19045"/>
<evidence type="ECO:0000259" key="5">
    <source>
        <dbReference type="PROSITE" id="PS51677"/>
    </source>
</evidence>
<dbReference type="GO" id="GO:0016810">
    <property type="term" value="F:hydrolase activity, acting on carbon-nitrogen (but not peptide) bonds"/>
    <property type="evidence" value="ECO:0007669"/>
    <property type="project" value="InterPro"/>
</dbReference>
<dbReference type="InterPro" id="IPR011330">
    <property type="entry name" value="Glyco_hydro/deAcase_b/a-brl"/>
</dbReference>
<dbReference type="Proteomes" id="UP000464751">
    <property type="component" value="Chromosome"/>
</dbReference>
<sequence>MSDRDFVGYGEHPPHANWPNGARLALNINLNFEGGGERSILEGDGCSEGMLNDIGQPSIEGRRSPLVESVFEYGSRVGGWRLLRLFRERGIKVCLLAVAKAAEANPALTRAFVTDGHELVSHGYRWIDYQLVPEEIERAHIRRAVETLEAVTGVRPTGWMTGRPGQNTRRLLVEHGGFAYDRDSLNDELPYWLTVEGRPHLVVPYSFETNDNRFNENSGFSTGDDFARYMCDCFDVLYAEGAHTPRLMSLAIHDRLIGRPGRITGLMRFLDHVASHPDVWIATGAEIAAHWRSVHPAP</sequence>
<feature type="domain" description="NodB homology" evidence="5">
    <location>
        <begin position="65"/>
        <end position="282"/>
    </location>
</feature>
<evidence type="ECO:0000256" key="1">
    <source>
        <dbReference type="ARBA" id="ARBA00003236"/>
    </source>
</evidence>
<evidence type="ECO:0000313" key="7">
    <source>
        <dbReference type="Proteomes" id="UP000464751"/>
    </source>
</evidence>
<proteinExistence type="inferred from homology"/>
<gene>
    <name evidence="6" type="ORF">G3A50_19045</name>
</gene>
<protein>
    <recommendedName>
        <fullName evidence="3">Chitooligosaccharide deacetylase</fullName>
    </recommendedName>
    <alternativeName>
        <fullName evidence="4">Nodulation protein B</fullName>
    </alternativeName>
</protein>
<evidence type="ECO:0000313" key="6">
    <source>
        <dbReference type="EMBL" id="QIB35569.1"/>
    </source>
</evidence>
<organism evidence="6 7">
    <name type="scientific">Ancylobacter pratisalsi</name>
    <dbReference type="NCBI Taxonomy" id="1745854"/>
    <lineage>
        <taxon>Bacteria</taxon>
        <taxon>Pseudomonadati</taxon>
        <taxon>Pseudomonadota</taxon>
        <taxon>Alphaproteobacteria</taxon>
        <taxon>Hyphomicrobiales</taxon>
        <taxon>Xanthobacteraceae</taxon>
        <taxon>Ancylobacter</taxon>
    </lineage>
</organism>
<dbReference type="SUPFAM" id="SSF88713">
    <property type="entry name" value="Glycoside hydrolase/deacetylase"/>
    <property type="match status" value="1"/>
</dbReference>
<keyword evidence="7" id="KW-1185">Reference proteome</keyword>
<dbReference type="PROSITE" id="PS51677">
    <property type="entry name" value="NODB"/>
    <property type="match status" value="1"/>
</dbReference>
<evidence type="ECO:0000256" key="3">
    <source>
        <dbReference type="ARBA" id="ARBA00020071"/>
    </source>
</evidence>
<dbReference type="Pfam" id="PF01522">
    <property type="entry name" value="Polysacc_deac_1"/>
    <property type="match status" value="1"/>
</dbReference>
<dbReference type="GO" id="GO:0005975">
    <property type="term" value="P:carbohydrate metabolic process"/>
    <property type="evidence" value="ECO:0007669"/>
    <property type="project" value="InterPro"/>
</dbReference>
<dbReference type="InterPro" id="IPR002509">
    <property type="entry name" value="NODB_dom"/>
</dbReference>
<dbReference type="AlphaFoldDB" id="A0A6P1YQB4"/>
<evidence type="ECO:0000256" key="2">
    <source>
        <dbReference type="ARBA" id="ARBA00010973"/>
    </source>
</evidence>
<comment type="function">
    <text evidence="1">Is involved in generating a small heat-stable compound (Nod), an acylated oligomer of N-acetylglucosamine, that stimulates mitosis in various plant protoplasts.</text>
</comment>
<dbReference type="EMBL" id="CP048630">
    <property type="protein sequence ID" value="QIB35569.1"/>
    <property type="molecule type" value="Genomic_DNA"/>
</dbReference>
<evidence type="ECO:0000256" key="4">
    <source>
        <dbReference type="ARBA" id="ARBA00032976"/>
    </source>
</evidence>
<reference evidence="6 7" key="1">
    <citation type="submission" date="2020-02" db="EMBL/GenBank/DDBJ databases">
        <authorList>
            <person name="Li G."/>
        </authorList>
    </citation>
    <scope>NUCLEOTIDE SEQUENCE [LARGE SCALE GENOMIC DNA]</scope>
    <source>
        <strain evidence="6 7">DSM 102029</strain>
    </source>
</reference>
<name>A0A6P1YQB4_9HYPH</name>